<evidence type="ECO:0000256" key="2">
    <source>
        <dbReference type="RuleBase" id="RU361173"/>
    </source>
</evidence>
<dbReference type="Pfam" id="PF00544">
    <property type="entry name" value="Pectate_lyase_4"/>
    <property type="match status" value="1"/>
</dbReference>
<keyword evidence="2" id="KW-0964">Secreted</keyword>
<dbReference type="PANTHER" id="PTHR31683">
    <property type="entry name" value="PECTATE LYASE 18-RELATED"/>
    <property type="match status" value="1"/>
</dbReference>
<dbReference type="PANTHER" id="PTHR31683:SF18">
    <property type="entry name" value="PECTATE LYASE 21-RELATED"/>
    <property type="match status" value="1"/>
</dbReference>
<sequence>MGARSYLAASDPVNTANHVSTATPAPGTPTAYPSISSDPSGGEFTIERETAPLDGWHSYYRAGGTLGNHQQVRVTGGSSATANRIYTCGTKKCIFDALKEAKNEPKIIRVYGNIDMRIDDDGVFRDFTSWDDQKASSIVIPSNTTFIGINDASGNPARLISAQIEIGKEFASTVNSDLADYEYWIKTLGKSQESYPGWTRNVIVRNLWIQTNFDVQPEGSSDAYYDGMVVAMAQNVWIDHVTVTDGQYKDKDLSGTRHDGALDIVRGSDYITVSNSAFIEHGKTTLVGNADSRDWSDLNRLHVTFKANYYADVASRLPRVRFGQVHVFNNYIEGDRESSTATKFENGIGMAIKGDVLIESTLWEIQPTKESEACKKVVTDHGSSLAFRQNRSWIKSSKYLPAGADVSNMLTGCGYASTKNWTPPYAYQVESAPLNLACIVKNGAGAGKVGLNNTSTAGACNTAPVAGSGENHSSSATSSSAASSSEASSSASSATSSSTAASSSTASSSASGGSATTITYPWSDDFSLATTATLFTTGYAKFTNDAGTEVSMYAKTGGSPTVSGGVITLAGARFTIGALGTGTTTGPTGSPANYTPGGIFNIIGKTCTLTINASQAGTGSTFQVYVDNNTTSTGNSPHATSTLSSTGTTTTKNTSVVVSVAATSIVAGDNTFTWKLDNASYTGGSFLQIRTDSSSAVYINSISLSCL</sequence>
<evidence type="ECO:0000256" key="3">
    <source>
        <dbReference type="SAM" id="MobiDB-lite"/>
    </source>
</evidence>
<feature type="compositionally biased region" description="Low complexity" evidence="3">
    <location>
        <begin position="473"/>
        <end position="513"/>
    </location>
</feature>
<keyword evidence="6" id="KW-1185">Reference proteome</keyword>
<dbReference type="InterPro" id="IPR045032">
    <property type="entry name" value="PEL"/>
</dbReference>
<organism evidence="5 6">
    <name type="scientific">Uliginosibacterium aquaticum</name>
    <dbReference type="NCBI Taxonomy" id="2731212"/>
    <lineage>
        <taxon>Bacteria</taxon>
        <taxon>Pseudomonadati</taxon>
        <taxon>Pseudomonadota</taxon>
        <taxon>Betaproteobacteria</taxon>
        <taxon>Rhodocyclales</taxon>
        <taxon>Zoogloeaceae</taxon>
        <taxon>Uliginosibacterium</taxon>
    </lineage>
</organism>
<dbReference type="InterPro" id="IPR011050">
    <property type="entry name" value="Pectin_lyase_fold/virulence"/>
</dbReference>
<dbReference type="Proteomes" id="UP000778523">
    <property type="component" value="Unassembled WGS sequence"/>
</dbReference>
<reference evidence="5 6" key="1">
    <citation type="submission" date="2020-06" db="EMBL/GenBank/DDBJ databases">
        <title>Draft genome of Uliginosibacterium sp. IMCC34675.</title>
        <authorList>
            <person name="Song J."/>
        </authorList>
    </citation>
    <scope>NUCLEOTIDE SEQUENCE [LARGE SCALE GENOMIC DNA]</scope>
    <source>
        <strain evidence="5 6">IMCC34675</strain>
    </source>
</reference>
<keyword evidence="2" id="KW-0119">Carbohydrate metabolism</keyword>
<comment type="caution">
    <text evidence="5">The sequence shown here is derived from an EMBL/GenBank/DDBJ whole genome shotgun (WGS) entry which is preliminary data.</text>
</comment>
<keyword evidence="2" id="KW-0624">Polysaccharide degradation</keyword>
<evidence type="ECO:0000256" key="1">
    <source>
        <dbReference type="ARBA" id="ARBA00023239"/>
    </source>
</evidence>
<protein>
    <recommendedName>
        <fullName evidence="4">Pectate lyase domain-containing protein</fullName>
    </recommendedName>
</protein>
<evidence type="ECO:0000313" key="5">
    <source>
        <dbReference type="EMBL" id="NSL56602.1"/>
    </source>
</evidence>
<dbReference type="InterPro" id="IPR002022">
    <property type="entry name" value="Pec_lyase"/>
</dbReference>
<comment type="subcellular location">
    <subcellularLocation>
        <location evidence="2">Secreted</location>
    </subcellularLocation>
</comment>
<dbReference type="SMART" id="SM00656">
    <property type="entry name" value="Amb_all"/>
    <property type="match status" value="1"/>
</dbReference>
<proteinExistence type="inferred from homology"/>
<feature type="compositionally biased region" description="Low complexity" evidence="3">
    <location>
        <begin position="21"/>
        <end position="33"/>
    </location>
</feature>
<dbReference type="InterPro" id="IPR012334">
    <property type="entry name" value="Pectin_lyas_fold"/>
</dbReference>
<feature type="region of interest" description="Disordered" evidence="3">
    <location>
        <begin position="465"/>
        <end position="513"/>
    </location>
</feature>
<name>A0ABX2IJX6_9RHOO</name>
<dbReference type="RefSeq" id="WP_170022912.1">
    <property type="nucleotide sequence ID" value="NZ_JABCSC020000004.1"/>
</dbReference>
<evidence type="ECO:0000259" key="4">
    <source>
        <dbReference type="SMART" id="SM00656"/>
    </source>
</evidence>
<feature type="domain" description="Pectate lyase" evidence="4">
    <location>
        <begin position="81"/>
        <end position="369"/>
    </location>
</feature>
<evidence type="ECO:0000313" key="6">
    <source>
        <dbReference type="Proteomes" id="UP000778523"/>
    </source>
</evidence>
<feature type="region of interest" description="Disordered" evidence="3">
    <location>
        <begin position="16"/>
        <end position="44"/>
    </location>
</feature>
<gene>
    <name evidence="5" type="ORF">HJ583_016325</name>
</gene>
<accession>A0ABX2IJX6</accession>
<dbReference type="EMBL" id="JABCSC020000004">
    <property type="protein sequence ID" value="NSL56602.1"/>
    <property type="molecule type" value="Genomic_DNA"/>
</dbReference>
<keyword evidence="1 2" id="KW-0456">Lyase</keyword>
<dbReference type="Gene3D" id="2.160.20.10">
    <property type="entry name" value="Single-stranded right-handed beta-helix, Pectin lyase-like"/>
    <property type="match status" value="1"/>
</dbReference>
<comment type="similarity">
    <text evidence="2">Belongs to the polysaccharide lyase 1 family.</text>
</comment>
<dbReference type="SUPFAM" id="SSF51126">
    <property type="entry name" value="Pectin lyase-like"/>
    <property type="match status" value="1"/>
</dbReference>